<dbReference type="Pfam" id="PF10021">
    <property type="entry name" value="PARG_cat_microb"/>
    <property type="match status" value="1"/>
</dbReference>
<sequence>MNHPSNTHFRSNRPAQQGQREIRSRWAQETLDILEKGYYRTTSGVDVQIGHQVERTIREAVLYRPQERASVQQLAEERIQQLMRADADAISIDTHTDHLMNEATETKPTQTLSASNGIAEAHQHQSPASIDLQQAAPFSSTTKPRSATIECTAETTLQAAERLVVQEQRQHVMALNFASARNPGGGFLGGSQAQEESLARSSSLYPSIVQMEEMYQHNRREKSCMYSHYMIYSPDVTVFRNDDGSLREQSYAVSMLTAPAVNAGIVREREPERADEIEFVMKQRIRYLLSVAAAHGQQTLVLGAFGCGVFRNDPAQVASWFHDILQLEHYAWLFDHIVFAILDRSKQGDVIRPFHKLATV</sequence>
<accession>A0ABU1IUT6</accession>
<reference evidence="3 4" key="1">
    <citation type="submission" date="2023-07" db="EMBL/GenBank/DDBJ databases">
        <title>Genomic Encyclopedia of Type Strains, Phase IV (KMG-IV): sequencing the most valuable type-strain genomes for metagenomic binning, comparative biology and taxonomic classification.</title>
        <authorList>
            <person name="Goeker M."/>
        </authorList>
    </citation>
    <scope>NUCLEOTIDE SEQUENCE [LARGE SCALE GENOMIC DNA]</scope>
    <source>
        <strain evidence="3 4">DSM 22170</strain>
    </source>
</reference>
<dbReference type="InterPro" id="IPR012664">
    <property type="entry name" value="CHP02452"/>
</dbReference>
<feature type="compositionally biased region" description="Polar residues" evidence="1">
    <location>
        <begin position="1"/>
        <end position="19"/>
    </location>
</feature>
<dbReference type="Gene3D" id="3.40.220.10">
    <property type="entry name" value="Leucine Aminopeptidase, subunit E, domain 1"/>
    <property type="match status" value="1"/>
</dbReference>
<name>A0ABU1IUT6_9BACL</name>
<dbReference type="InterPro" id="IPR019261">
    <property type="entry name" value="PARG_cat_microbial"/>
</dbReference>
<dbReference type="EMBL" id="JAVDQH010000003">
    <property type="protein sequence ID" value="MDR6243026.1"/>
    <property type="molecule type" value="Genomic_DNA"/>
</dbReference>
<evidence type="ECO:0000313" key="4">
    <source>
        <dbReference type="Proteomes" id="UP001185028"/>
    </source>
</evidence>
<evidence type="ECO:0000256" key="1">
    <source>
        <dbReference type="SAM" id="MobiDB-lite"/>
    </source>
</evidence>
<feature type="domain" description="Microbial-type PARG catalytic" evidence="2">
    <location>
        <begin position="27"/>
        <end position="241"/>
    </location>
</feature>
<protein>
    <submittedName>
        <fullName evidence="3">Uncharacterized protein (TIGR02452 family)</fullName>
    </submittedName>
</protein>
<dbReference type="PANTHER" id="PTHR35596:SF1">
    <property type="entry name" value="MICROBIAL-TYPE PARG CATALYTIC DOMAIN-CONTAINING PROTEIN"/>
    <property type="match status" value="1"/>
</dbReference>
<proteinExistence type="predicted"/>
<evidence type="ECO:0000313" key="3">
    <source>
        <dbReference type="EMBL" id="MDR6243026.1"/>
    </source>
</evidence>
<feature type="region of interest" description="Disordered" evidence="1">
    <location>
        <begin position="1"/>
        <end position="22"/>
    </location>
</feature>
<dbReference type="NCBIfam" id="TIGR02452">
    <property type="entry name" value="TIGR02452 family protein"/>
    <property type="match status" value="1"/>
</dbReference>
<evidence type="ECO:0000259" key="2">
    <source>
        <dbReference type="Pfam" id="PF10021"/>
    </source>
</evidence>
<comment type="caution">
    <text evidence="3">The sequence shown here is derived from an EMBL/GenBank/DDBJ whole genome shotgun (WGS) entry which is preliminary data.</text>
</comment>
<organism evidence="3 4">
    <name type="scientific">Paenibacillus hunanensis</name>
    <dbReference type="NCBI Taxonomy" id="539262"/>
    <lineage>
        <taxon>Bacteria</taxon>
        <taxon>Bacillati</taxon>
        <taxon>Bacillota</taxon>
        <taxon>Bacilli</taxon>
        <taxon>Bacillales</taxon>
        <taxon>Paenibacillaceae</taxon>
        <taxon>Paenibacillus</taxon>
    </lineage>
</organism>
<keyword evidence="4" id="KW-1185">Reference proteome</keyword>
<dbReference type="PANTHER" id="PTHR35596">
    <property type="entry name" value="DUF2263 DOMAIN-CONTAINING PROTEIN"/>
    <property type="match status" value="1"/>
</dbReference>
<gene>
    <name evidence="3" type="ORF">JOC58_000911</name>
</gene>
<dbReference type="PIRSF" id="PIRSF014899">
    <property type="entry name" value="UCP014899"/>
    <property type="match status" value="1"/>
</dbReference>
<dbReference type="RefSeq" id="WP_188775510.1">
    <property type="nucleotide sequence ID" value="NZ_BMMB01000004.1"/>
</dbReference>
<dbReference type="InterPro" id="IPR043472">
    <property type="entry name" value="Macro_dom-like"/>
</dbReference>
<dbReference type="Proteomes" id="UP001185028">
    <property type="component" value="Unassembled WGS sequence"/>
</dbReference>